<dbReference type="InterPro" id="IPR016181">
    <property type="entry name" value="Acyl_CoA_acyltransferase"/>
</dbReference>
<dbReference type="EMBL" id="LNQE01001347">
    <property type="protein sequence ID" value="KUG18921.1"/>
    <property type="molecule type" value="Genomic_DNA"/>
</dbReference>
<name>A0A0W8FDE3_9ZZZZ</name>
<dbReference type="Pfam" id="PF13527">
    <property type="entry name" value="Acetyltransf_9"/>
    <property type="match status" value="1"/>
</dbReference>
<dbReference type="AlphaFoldDB" id="A0A0W8FDE3"/>
<dbReference type="InterPro" id="IPR000182">
    <property type="entry name" value="GNAT_dom"/>
</dbReference>
<gene>
    <name evidence="2" type="ORF">ASZ90_011367</name>
</gene>
<proteinExistence type="predicted"/>
<dbReference type="PROSITE" id="PS51186">
    <property type="entry name" value="GNAT"/>
    <property type="match status" value="1"/>
</dbReference>
<evidence type="ECO:0000259" key="1">
    <source>
        <dbReference type="PROSITE" id="PS51186"/>
    </source>
</evidence>
<dbReference type="GO" id="GO:0016747">
    <property type="term" value="F:acyltransferase activity, transferring groups other than amino-acyl groups"/>
    <property type="evidence" value="ECO:0007669"/>
    <property type="project" value="InterPro"/>
</dbReference>
<reference evidence="2" key="1">
    <citation type="journal article" date="2015" name="Proc. Natl. Acad. Sci. U.S.A.">
        <title>Networks of energetic and metabolic interactions define dynamics in microbial communities.</title>
        <authorList>
            <person name="Embree M."/>
            <person name="Liu J.K."/>
            <person name="Al-Bassam M.M."/>
            <person name="Zengler K."/>
        </authorList>
    </citation>
    <scope>NUCLEOTIDE SEQUENCE</scope>
</reference>
<feature type="domain" description="N-acetyltransferase" evidence="1">
    <location>
        <begin position="3"/>
        <end position="169"/>
    </location>
</feature>
<dbReference type="CDD" id="cd04301">
    <property type="entry name" value="NAT_SF"/>
    <property type="match status" value="1"/>
</dbReference>
<protein>
    <recommendedName>
        <fullName evidence="1">N-acetyltransferase domain-containing protein</fullName>
    </recommendedName>
</protein>
<dbReference type="Gene3D" id="3.40.630.30">
    <property type="match status" value="1"/>
</dbReference>
<sequence length="367" mass="43149">MGVDYRMIDPGSSIDMNQWRALYEVSFNTSISDSTWRWKYFQNPFINKKKPLIYVVEHEGTIIGSISLQPMQFVLQSQDSKENVLAGLLGNAMVHPNFRNRGIFSAMLGYVMEDAKKEGLKILYTFARNPISLKGFLRHNWKDAADFKRYISYINPQQAMHNYLIDTRYPAFMRFVLNIIPTVPYNVKIYRMQSHRYRFTCGKVDDYLTTIEEVHRNNREENKISVVRNQKSLRWLFGDPGRKYIFFGMESNDGVQAYIIVRQRDSDSPGIHKSAIIEDSFSQNKNTSLDGRLLSYMMLQLKNHQFTNISAYFFPEGPLGLSLLLKGFIRRRTKNRFLYWLVEDESIASYPWNRIRWDLHMVDATTL</sequence>
<evidence type="ECO:0000313" key="2">
    <source>
        <dbReference type="EMBL" id="KUG18921.1"/>
    </source>
</evidence>
<accession>A0A0W8FDE3</accession>
<comment type="caution">
    <text evidence="2">The sequence shown here is derived from an EMBL/GenBank/DDBJ whole genome shotgun (WGS) entry which is preliminary data.</text>
</comment>
<dbReference type="SUPFAM" id="SSF55729">
    <property type="entry name" value="Acyl-CoA N-acyltransferases (Nat)"/>
    <property type="match status" value="1"/>
</dbReference>
<organism evidence="2">
    <name type="scientific">hydrocarbon metagenome</name>
    <dbReference type="NCBI Taxonomy" id="938273"/>
    <lineage>
        <taxon>unclassified sequences</taxon>
        <taxon>metagenomes</taxon>
        <taxon>ecological metagenomes</taxon>
    </lineage>
</organism>